<evidence type="ECO:0000256" key="3">
    <source>
        <dbReference type="ARBA" id="ARBA00022679"/>
    </source>
</evidence>
<dbReference type="EC" id="2.3.2.26" evidence="2"/>
<dbReference type="Gene3D" id="3.30.2410.10">
    <property type="entry name" value="Hect, E3 ligase catalytic domain"/>
    <property type="match status" value="1"/>
</dbReference>
<dbReference type="EMBL" id="AWGJ01000005">
    <property type="protein sequence ID" value="ODN79575.1"/>
    <property type="molecule type" value="Genomic_DNA"/>
</dbReference>
<dbReference type="GO" id="GO:0000209">
    <property type="term" value="P:protein polyubiquitination"/>
    <property type="evidence" value="ECO:0007669"/>
    <property type="project" value="InterPro"/>
</dbReference>
<dbReference type="PROSITE" id="PS50237">
    <property type="entry name" value="HECT"/>
    <property type="match status" value="1"/>
</dbReference>
<dbReference type="Gene3D" id="3.90.1750.10">
    <property type="entry name" value="Hect, E3 ligase catalytic domains"/>
    <property type="match status" value="1"/>
</dbReference>
<dbReference type="Proteomes" id="UP000094065">
    <property type="component" value="Unassembled WGS sequence"/>
</dbReference>
<feature type="region of interest" description="Disordered" evidence="6">
    <location>
        <begin position="1"/>
        <end position="29"/>
    </location>
</feature>
<dbReference type="InterPro" id="IPR000569">
    <property type="entry name" value="HECT_dom"/>
</dbReference>
<keyword evidence="3" id="KW-0808">Transferase</keyword>
<accession>A0A1E3HTV5</accession>
<gene>
    <name evidence="8" type="ORF">L202_03525</name>
</gene>
<evidence type="ECO:0000259" key="7">
    <source>
        <dbReference type="PROSITE" id="PS50237"/>
    </source>
</evidence>
<evidence type="ECO:0000313" key="8">
    <source>
        <dbReference type="EMBL" id="ODN79575.1"/>
    </source>
</evidence>
<dbReference type="Pfam" id="PF00632">
    <property type="entry name" value="HECT"/>
    <property type="match status" value="1"/>
</dbReference>
<dbReference type="FunFam" id="3.30.2160.10:FF:000002">
    <property type="entry name" value="Putative Ubiquitin-protein ligase E3C"/>
    <property type="match status" value="1"/>
</dbReference>
<dbReference type="InterPro" id="IPR044611">
    <property type="entry name" value="E3A/B/C-like"/>
</dbReference>
<evidence type="ECO:0000256" key="4">
    <source>
        <dbReference type="ARBA" id="ARBA00022786"/>
    </source>
</evidence>
<reference evidence="8 9" key="1">
    <citation type="submission" date="2016-06" db="EMBL/GenBank/DDBJ databases">
        <title>Evolution of pathogenesis and genome organization in the Tremellales.</title>
        <authorList>
            <person name="Cuomo C."/>
            <person name="Litvintseva A."/>
            <person name="Heitman J."/>
            <person name="Chen Y."/>
            <person name="Sun S."/>
            <person name="Springer D."/>
            <person name="Dromer F."/>
            <person name="Young S."/>
            <person name="Zeng Q."/>
            <person name="Chapman S."/>
            <person name="Gujja S."/>
            <person name="Saif S."/>
            <person name="Birren B."/>
        </authorList>
    </citation>
    <scope>NUCLEOTIDE SEQUENCE [LARGE SCALE GENOMIC DNA]</scope>
    <source>
        <strain evidence="8 9">CBS 6039</strain>
    </source>
</reference>
<dbReference type="PANTHER" id="PTHR45700">
    <property type="entry name" value="UBIQUITIN-PROTEIN LIGASE E3C"/>
    <property type="match status" value="1"/>
</dbReference>
<protein>
    <recommendedName>
        <fullName evidence="2">HECT-type E3 ubiquitin transferase</fullName>
        <ecNumber evidence="2">2.3.2.26</ecNumber>
    </recommendedName>
</protein>
<dbReference type="CDD" id="cd00078">
    <property type="entry name" value="HECTc"/>
    <property type="match status" value="1"/>
</dbReference>
<keyword evidence="9" id="KW-1185">Reference proteome</keyword>
<dbReference type="OrthoDB" id="8068875at2759"/>
<sequence>MFDPTFLNDGHGNNVNLSTHTSTSSSALLSSVRTERLAREHARRQELAAISLQKHWRGKKDVDRLRVRILEDLEQNLASDEGLSVEKAGRAMVVMLRSQATDSDELARTRRVIGSWCEAGLKEDDGKPRLIQPLVGDPEWGVVLGSLSVKFLRVLEHHPTSPEVPGILSGLEAIVSLRTFDDLPQHAVPDWLDIVQRHGWVDTLVSISKKLIQSSPPKKKHPLLSPVIRLIAAPLLMSRNISGLAPTITALLNQLLTIPNLPGSLPLPALTFISGHLHIFDILVPFASHNPHILSEHGLSDESGKTYFLANLATFGISGQLLSQSGIVGACAWMSVVGVILSGVKEGWGKWVEGIEEDEDVVMAVVEEDSDDDEQGGAAAAPRKPTRPRRAVLPQNIRSKLIHLSTPSHMAVLSQYVLSMPRNAPPTLLEDFSSFCIGLLSASRGTPKWETILDSLVDGRKGLALMKGIWRDGVRGRWDSSEDPSMWNQFSENRNAPALLLLTHLYCHYLLFTPDDEFFSPSHNPFTTDEVLQLAVIWRNLAFWGYMGGVSAPSESGYTSRGRQNKDFKGSEEARSLFTKGVTRVAERNARNKFADPEIWVMNVEMDMKGFVEAAVYEDVELSGLNDTEPEIPDSSLPRWARTRQRYSKRQLAYISPRLGLLNNLPMSIPFETRLQVFQMFIEADKTKIGIDYNSRRQRLPAEIRRDHVAQDGFDGLASAGPALKGRVDITFVDQHGLTEAGIDGGGLYKEFLTMLTKEVFDSNRGLWLVTNQNELYPNPHDFASESFNLSWYRFIGQMLGKAIYDGILVDATFAGFFLAKWLGRQSSLDDLASLDKSLYKGLIILKNDPKPEDMALTFSMTEEDFGVQKQVDLIPGGSDIPVTADNRHEYIQLVCRYKLDKQIAAQSKAFFLGLSDLIDAKWLRMFDQQELQQLIGGEETPIDLKDLRAHCHVDGFPNDTTPTLFWKVVGSFTEEQKRDLLRFVTSCSRPPLLGFSQLYPKFAVKFNGSDMDRLPTASACFNLLKLPGYTNEATLRSKLLQAITSGAGFDMS</sequence>
<dbReference type="AlphaFoldDB" id="A0A1E3HTV5"/>
<dbReference type="GO" id="GO:0061630">
    <property type="term" value="F:ubiquitin protein ligase activity"/>
    <property type="evidence" value="ECO:0007669"/>
    <property type="project" value="UniProtKB-EC"/>
</dbReference>
<proteinExistence type="predicted"/>
<evidence type="ECO:0000256" key="2">
    <source>
        <dbReference type="ARBA" id="ARBA00012485"/>
    </source>
</evidence>
<comment type="caution">
    <text evidence="8">The sequence shown here is derived from an EMBL/GenBank/DDBJ whole genome shotgun (WGS) entry which is preliminary data.</text>
</comment>
<feature type="region of interest" description="Disordered" evidence="6">
    <location>
        <begin position="368"/>
        <end position="388"/>
    </location>
</feature>
<feature type="active site" description="Glycyl thioester intermediate" evidence="5">
    <location>
        <position position="1021"/>
    </location>
</feature>
<evidence type="ECO:0000313" key="9">
    <source>
        <dbReference type="Proteomes" id="UP000094065"/>
    </source>
</evidence>
<feature type="compositionally biased region" description="Low complexity" evidence="6">
    <location>
        <begin position="17"/>
        <end position="29"/>
    </location>
</feature>
<comment type="catalytic activity">
    <reaction evidence="1">
        <text>S-ubiquitinyl-[E2 ubiquitin-conjugating enzyme]-L-cysteine + [acceptor protein]-L-lysine = [E2 ubiquitin-conjugating enzyme]-L-cysteine + N(6)-ubiquitinyl-[acceptor protein]-L-lysine.</text>
        <dbReference type="EC" id="2.3.2.26"/>
    </reaction>
</comment>
<dbReference type="InterPro" id="IPR035983">
    <property type="entry name" value="Hect_E3_ubiquitin_ligase"/>
</dbReference>
<dbReference type="RefSeq" id="XP_018994422.1">
    <property type="nucleotide sequence ID" value="XM_019137396.1"/>
</dbReference>
<dbReference type="PANTHER" id="PTHR45700:SF2">
    <property type="entry name" value="UBIQUITIN-PROTEIN LIGASE E3C"/>
    <property type="match status" value="1"/>
</dbReference>
<dbReference type="FunFam" id="3.30.2410.10:FF:000011">
    <property type="entry name" value="Putative Ubiquitin-protein ligase E3C"/>
    <property type="match status" value="1"/>
</dbReference>
<organism evidence="8 9">
    <name type="scientific">Cryptococcus amylolentus CBS 6039</name>
    <dbReference type="NCBI Taxonomy" id="1295533"/>
    <lineage>
        <taxon>Eukaryota</taxon>
        <taxon>Fungi</taxon>
        <taxon>Dikarya</taxon>
        <taxon>Basidiomycota</taxon>
        <taxon>Agaricomycotina</taxon>
        <taxon>Tremellomycetes</taxon>
        <taxon>Tremellales</taxon>
        <taxon>Cryptococcaceae</taxon>
        <taxon>Cryptococcus</taxon>
    </lineage>
</organism>
<keyword evidence="4 5" id="KW-0833">Ubl conjugation pathway</keyword>
<dbReference type="SMART" id="SM00119">
    <property type="entry name" value="HECTc"/>
    <property type="match status" value="1"/>
</dbReference>
<name>A0A1E3HTV5_9TREE</name>
<dbReference type="SUPFAM" id="SSF56204">
    <property type="entry name" value="Hect, E3 ligase catalytic domain"/>
    <property type="match status" value="1"/>
</dbReference>
<dbReference type="GeneID" id="30154834"/>
<evidence type="ECO:0000256" key="1">
    <source>
        <dbReference type="ARBA" id="ARBA00000885"/>
    </source>
</evidence>
<evidence type="ECO:0000256" key="5">
    <source>
        <dbReference type="PROSITE-ProRule" id="PRU00104"/>
    </source>
</evidence>
<feature type="domain" description="HECT" evidence="7">
    <location>
        <begin position="720"/>
        <end position="1053"/>
    </location>
</feature>
<dbReference type="GO" id="GO:0006511">
    <property type="term" value="P:ubiquitin-dependent protein catabolic process"/>
    <property type="evidence" value="ECO:0007669"/>
    <property type="project" value="TreeGrafter"/>
</dbReference>
<evidence type="ECO:0000256" key="6">
    <source>
        <dbReference type="SAM" id="MobiDB-lite"/>
    </source>
</evidence>
<dbReference type="STRING" id="1295533.A0A1E3HTV5"/>
<dbReference type="Gene3D" id="3.30.2160.10">
    <property type="entry name" value="Hect, E3 ligase catalytic domain"/>
    <property type="match status" value="1"/>
</dbReference>